<keyword evidence="1" id="KW-0175">Coiled coil</keyword>
<sequence>MILDHSREKLFNAIIYFATNTHKCGKVKLFKLLYFFDFMHFSETGRSVTGLTYYAWKMGPVPADLSPELIPQGSTELSKHLSIEKIPTGYDKEMVKFVPKHEFNEGVFSKRELCILKSLAEEYQNSAAQEMIEATHLENQPWHRIWEVEGRKQQEIPYLLALKSQEAEEMEKTINENKNAWAEFFDQ</sequence>
<evidence type="ECO:0000259" key="2">
    <source>
        <dbReference type="Pfam" id="PF13274"/>
    </source>
</evidence>
<dbReference type="AlphaFoldDB" id="A0A1F6GD72"/>
<proteinExistence type="predicted"/>
<dbReference type="InterPro" id="IPR025272">
    <property type="entry name" value="SocA_Panacea"/>
</dbReference>
<feature type="coiled-coil region" evidence="1">
    <location>
        <begin position="120"/>
        <end position="180"/>
    </location>
</feature>
<evidence type="ECO:0000256" key="1">
    <source>
        <dbReference type="SAM" id="Coils"/>
    </source>
</evidence>
<protein>
    <recommendedName>
        <fullName evidence="2">Antitoxin SocA-like Panacea domain-containing protein</fullName>
    </recommendedName>
</protein>
<accession>A0A1F6GD72</accession>
<dbReference type="STRING" id="1817772.A2527_12060"/>
<organism evidence="3 4">
    <name type="scientific">Candidatus Lambdaproteobacteria bacterium RIFOXYD2_FULL_50_16</name>
    <dbReference type="NCBI Taxonomy" id="1817772"/>
    <lineage>
        <taxon>Bacteria</taxon>
        <taxon>Pseudomonadati</taxon>
        <taxon>Pseudomonadota</taxon>
        <taxon>Candidatus Lambdaproteobacteria</taxon>
    </lineage>
</organism>
<evidence type="ECO:0000313" key="4">
    <source>
        <dbReference type="Proteomes" id="UP000178449"/>
    </source>
</evidence>
<evidence type="ECO:0000313" key="3">
    <source>
        <dbReference type="EMBL" id="OGG96050.1"/>
    </source>
</evidence>
<feature type="domain" description="Antitoxin SocA-like Panacea" evidence="2">
    <location>
        <begin position="29"/>
        <end position="143"/>
    </location>
</feature>
<comment type="caution">
    <text evidence="3">The sequence shown here is derived from an EMBL/GenBank/DDBJ whole genome shotgun (WGS) entry which is preliminary data.</text>
</comment>
<dbReference type="EMBL" id="MFNE01000019">
    <property type="protein sequence ID" value="OGG96050.1"/>
    <property type="molecule type" value="Genomic_DNA"/>
</dbReference>
<reference evidence="3 4" key="1">
    <citation type="journal article" date="2016" name="Nat. Commun.">
        <title>Thousands of microbial genomes shed light on interconnected biogeochemical processes in an aquifer system.</title>
        <authorList>
            <person name="Anantharaman K."/>
            <person name="Brown C.T."/>
            <person name="Hug L.A."/>
            <person name="Sharon I."/>
            <person name="Castelle C.J."/>
            <person name="Probst A.J."/>
            <person name="Thomas B.C."/>
            <person name="Singh A."/>
            <person name="Wilkins M.J."/>
            <person name="Karaoz U."/>
            <person name="Brodie E.L."/>
            <person name="Williams K.H."/>
            <person name="Hubbard S.S."/>
            <person name="Banfield J.F."/>
        </authorList>
    </citation>
    <scope>NUCLEOTIDE SEQUENCE [LARGE SCALE GENOMIC DNA]</scope>
</reference>
<name>A0A1F6GD72_9PROT</name>
<gene>
    <name evidence="3" type="ORF">A2527_12060</name>
</gene>
<dbReference type="Proteomes" id="UP000178449">
    <property type="component" value="Unassembled WGS sequence"/>
</dbReference>
<dbReference type="Pfam" id="PF13274">
    <property type="entry name" value="SocA_Panacea"/>
    <property type="match status" value="1"/>
</dbReference>